<dbReference type="Gene3D" id="3.40.50.11840">
    <property type="entry name" value="Diphthamide synthesis DPH1/DPH2 domain 1"/>
    <property type="match status" value="1"/>
</dbReference>
<gene>
    <name evidence="2" type="primary">LOC132799736</name>
</gene>
<evidence type="ECO:0000313" key="1">
    <source>
        <dbReference type="Proteomes" id="UP001652623"/>
    </source>
</evidence>
<evidence type="ECO:0000313" key="2">
    <source>
        <dbReference type="RefSeq" id="XP_060668185.1"/>
    </source>
</evidence>
<dbReference type="InterPro" id="IPR016435">
    <property type="entry name" value="DPH1/DPH2"/>
</dbReference>
<dbReference type="InterPro" id="IPR042263">
    <property type="entry name" value="DPH1/DPH2_1"/>
</dbReference>
<reference evidence="2" key="1">
    <citation type="submission" date="2025-08" db="UniProtKB">
        <authorList>
            <consortium name="RefSeq"/>
        </authorList>
    </citation>
    <scope>IDENTIFICATION</scope>
    <source>
        <tissue evidence="2">Seedling</tissue>
    </source>
</reference>
<proteinExistence type="predicted"/>
<organism evidence="1 2">
    <name type="scientific">Ziziphus jujuba</name>
    <name type="common">Chinese jujube</name>
    <name type="synonym">Ziziphus sativa</name>
    <dbReference type="NCBI Taxonomy" id="326968"/>
    <lineage>
        <taxon>Eukaryota</taxon>
        <taxon>Viridiplantae</taxon>
        <taxon>Streptophyta</taxon>
        <taxon>Embryophyta</taxon>
        <taxon>Tracheophyta</taxon>
        <taxon>Spermatophyta</taxon>
        <taxon>Magnoliopsida</taxon>
        <taxon>eudicotyledons</taxon>
        <taxon>Gunneridae</taxon>
        <taxon>Pentapetalae</taxon>
        <taxon>rosids</taxon>
        <taxon>fabids</taxon>
        <taxon>Rosales</taxon>
        <taxon>Rhamnaceae</taxon>
        <taxon>Paliureae</taxon>
        <taxon>Ziziphus</taxon>
    </lineage>
</organism>
<dbReference type="NCBIfam" id="TIGR00322">
    <property type="entry name" value="diphth2_R"/>
    <property type="match status" value="1"/>
</dbReference>
<dbReference type="SFLD" id="SFLDS00032">
    <property type="entry name" value="Radical_SAM_3-amino-3-carboxyp"/>
    <property type="match status" value="1"/>
</dbReference>
<dbReference type="Pfam" id="PF01866">
    <property type="entry name" value="Diphthamide_syn"/>
    <property type="match status" value="1"/>
</dbReference>
<dbReference type="GeneID" id="132799736"/>
<dbReference type="PANTHER" id="PTHR10762:SF2">
    <property type="entry name" value="2-(3-AMINO-3-CARBOXYPROPYL)HISTIDINE SYNTHASE SUBUNIT 2"/>
    <property type="match status" value="1"/>
</dbReference>
<name>A0ABM3ZUM2_ZIZJJ</name>
<accession>A0ABM3ZUM2</accession>
<sequence>MAASPESLYSVLLDKLWCLRESQSDRDWNGNVKYVSLFMMADTMYSSCCMDEDGASHINADYVVHYGHACFSSTTTLPAFFVFGKASTGVSNCVKNLSDHAMRNGKPVLVPFRLEYAHLIQHIRDEMVEACMSSSRLEIQFAETMSLDMNPSKSHKISNGSLEAANVFSDDKCIRTVVGNRYTIGGLVWELHEENKMEDYLFFWIGCGNAAFASVVLTLNGCEIVKYDAKSNCMVTDLSQQRRNLKHRYVMMFVQMLPGQEKAKDVNIIGFLVGTLGVAGYLHMINLQNDGLVIDYI</sequence>
<keyword evidence="1" id="KW-1185">Reference proteome</keyword>
<dbReference type="PANTHER" id="PTHR10762">
    <property type="entry name" value="DIPHTHAMIDE BIOSYNTHESIS PROTEIN"/>
    <property type="match status" value="1"/>
</dbReference>
<protein>
    <submittedName>
        <fullName evidence="2">Uncharacterized protein LOC132799736</fullName>
    </submittedName>
</protein>
<dbReference type="Proteomes" id="UP001652623">
    <property type="component" value="Chromosome 10"/>
</dbReference>
<dbReference type="RefSeq" id="XP_060668185.1">
    <property type="nucleotide sequence ID" value="XM_060812202.1"/>
</dbReference>